<sequence>MTFYIILEWFRRGYGEDIKDVVWGCGGSLISYNYILTAAHCISNKDLGNVNFVRLGDLNLRLYSEPSEPQDFRVAKTFKHPEYRTPSKYHDIALIELDRAVRVSEYVRPACLYTETKSSVPNFIATGWGNIGFNGKPALHLQKLHIQQTSVEQCRKFHEINARTLNKGIIEDMHICAGDISKDTCQVLKKSNEKLTWIDRRVDFQGDSGGPLQQRNNKFQDSWNIHGIVSFGKPCGLSKAPGVYIRVSNYIDWIESVVWPN</sequence>
<dbReference type="PANTHER" id="PTHR24258:SF136">
    <property type="entry name" value="GH06673P-RELATED"/>
    <property type="match status" value="1"/>
</dbReference>
<dbReference type="Pfam" id="PF00089">
    <property type="entry name" value="Trypsin"/>
    <property type="match status" value="2"/>
</dbReference>
<dbReference type="CDD" id="cd00190">
    <property type="entry name" value="Tryp_SPc"/>
    <property type="match status" value="1"/>
</dbReference>
<proteinExistence type="predicted"/>
<evidence type="ECO:0000313" key="4">
    <source>
        <dbReference type="RefSeq" id="XP_017769959.1"/>
    </source>
</evidence>
<dbReference type="SMART" id="SM00020">
    <property type="entry name" value="Tryp_SPc"/>
    <property type="match status" value="1"/>
</dbReference>
<dbReference type="InterPro" id="IPR001314">
    <property type="entry name" value="Peptidase_S1A"/>
</dbReference>
<protein>
    <submittedName>
        <fullName evidence="3 4">Serine protease snake-like isoform X1</fullName>
    </submittedName>
</protein>
<dbReference type="InterPro" id="IPR009003">
    <property type="entry name" value="Peptidase_S1_PA"/>
</dbReference>
<dbReference type="InterPro" id="IPR018114">
    <property type="entry name" value="TRYPSIN_HIS"/>
</dbReference>
<dbReference type="Proteomes" id="UP000695000">
    <property type="component" value="Unplaced"/>
</dbReference>
<keyword evidence="2" id="KW-1185">Reference proteome</keyword>
<dbReference type="SUPFAM" id="SSF50494">
    <property type="entry name" value="Trypsin-like serine proteases"/>
    <property type="match status" value="1"/>
</dbReference>
<organism evidence="2 4">
    <name type="scientific">Nicrophorus vespilloides</name>
    <name type="common">Boreal carrion beetle</name>
    <dbReference type="NCBI Taxonomy" id="110193"/>
    <lineage>
        <taxon>Eukaryota</taxon>
        <taxon>Metazoa</taxon>
        <taxon>Ecdysozoa</taxon>
        <taxon>Arthropoda</taxon>
        <taxon>Hexapoda</taxon>
        <taxon>Insecta</taxon>
        <taxon>Pterygota</taxon>
        <taxon>Neoptera</taxon>
        <taxon>Endopterygota</taxon>
        <taxon>Coleoptera</taxon>
        <taxon>Polyphaga</taxon>
        <taxon>Staphyliniformia</taxon>
        <taxon>Silphidae</taxon>
        <taxon>Nicrophorinae</taxon>
        <taxon>Nicrophorus</taxon>
    </lineage>
</organism>
<name>A0ABM1M5V9_NICVS</name>
<dbReference type="PRINTS" id="PR00722">
    <property type="entry name" value="CHYMOTRYPSIN"/>
</dbReference>
<reference evidence="3 4" key="1">
    <citation type="submission" date="2025-05" db="UniProtKB">
        <authorList>
            <consortium name="RefSeq"/>
        </authorList>
    </citation>
    <scope>IDENTIFICATION</scope>
    <source>
        <tissue evidence="3 4">Whole Larva</tissue>
    </source>
</reference>
<dbReference type="Gene3D" id="2.40.10.10">
    <property type="entry name" value="Trypsin-like serine proteases"/>
    <property type="match status" value="1"/>
</dbReference>
<gene>
    <name evidence="3 4" type="primary">LOC108557804</name>
</gene>
<dbReference type="RefSeq" id="XP_017769958.1">
    <property type="nucleotide sequence ID" value="XM_017914469.1"/>
</dbReference>
<evidence type="ECO:0000313" key="2">
    <source>
        <dbReference type="Proteomes" id="UP000695000"/>
    </source>
</evidence>
<dbReference type="PROSITE" id="PS00134">
    <property type="entry name" value="TRYPSIN_HIS"/>
    <property type="match status" value="1"/>
</dbReference>
<dbReference type="InterPro" id="IPR043504">
    <property type="entry name" value="Peptidase_S1_PA_chymotrypsin"/>
</dbReference>
<dbReference type="GeneID" id="108557804"/>
<dbReference type="PROSITE" id="PS50240">
    <property type="entry name" value="TRYPSIN_DOM"/>
    <property type="match status" value="1"/>
</dbReference>
<accession>A0ABM1M5V9</accession>
<feature type="domain" description="Peptidase S1" evidence="1">
    <location>
        <begin position="25"/>
        <end position="259"/>
    </location>
</feature>
<evidence type="ECO:0000259" key="1">
    <source>
        <dbReference type="PROSITE" id="PS50240"/>
    </source>
</evidence>
<dbReference type="PANTHER" id="PTHR24258">
    <property type="entry name" value="SERINE PROTEASE-RELATED"/>
    <property type="match status" value="1"/>
</dbReference>
<evidence type="ECO:0000313" key="3">
    <source>
        <dbReference type="RefSeq" id="XP_017769958.1"/>
    </source>
</evidence>
<dbReference type="RefSeq" id="XP_017769959.1">
    <property type="nucleotide sequence ID" value="XM_017914470.1"/>
</dbReference>
<dbReference type="InterPro" id="IPR001254">
    <property type="entry name" value="Trypsin_dom"/>
</dbReference>